<dbReference type="Proteomes" id="UP000006028">
    <property type="component" value="Unassembled WGS sequence"/>
</dbReference>
<dbReference type="Gene3D" id="3.20.20.370">
    <property type="entry name" value="Glycoside hydrolase/deacetylase"/>
    <property type="match status" value="1"/>
</dbReference>
<proteinExistence type="predicted"/>
<dbReference type="STRING" id="748224.HMPREF9436_00263"/>
<dbReference type="EMBL" id="AECU01000025">
    <property type="protein sequence ID" value="EFQ08154.1"/>
    <property type="molecule type" value="Genomic_DNA"/>
</dbReference>
<comment type="caution">
    <text evidence="1">The sequence shown here is derived from an EMBL/GenBank/DDBJ whole genome shotgun (WGS) entry which is preliminary data.</text>
</comment>
<gene>
    <name evidence="1" type="ORF">HMPREF9436_00263</name>
</gene>
<evidence type="ECO:0000313" key="2">
    <source>
        <dbReference type="Proteomes" id="UP000006028"/>
    </source>
</evidence>
<dbReference type="AlphaFoldDB" id="E2ZF34"/>
<organism evidence="1 2">
    <name type="scientific">Faecalibacterium cf. prausnitzii KLE1255</name>
    <dbReference type="NCBI Taxonomy" id="748224"/>
    <lineage>
        <taxon>Bacteria</taxon>
        <taxon>Bacillati</taxon>
        <taxon>Bacillota</taxon>
        <taxon>Clostridia</taxon>
        <taxon>Eubacteriales</taxon>
        <taxon>Oscillospiraceae</taxon>
        <taxon>Faecalibacterium</taxon>
    </lineage>
</organism>
<dbReference type="HOGENOM" id="CLU_726953_0_0_9"/>
<protein>
    <submittedName>
        <fullName evidence="1">Uncharacterized protein</fullName>
    </submittedName>
</protein>
<name>E2ZF34_9FIRM</name>
<dbReference type="eggNOG" id="ENOG502Z8FP">
    <property type="taxonomic scope" value="Bacteria"/>
</dbReference>
<sequence length="391" mass="45782">MSSMNTTIKSVAKGIRNELRNAKGKKLQGKYLVIESDDWGSIRQPSLEIYQKQVERAGREIKDPFFRFDAVEQDEDLEELFTVLERHRDSYGNPAVITADYAVANPDFDKIRKSKFGEYFYESIATTYREYSGSANALNLARQGIKKRIWKPQLHCREHVQISRWMDALRKNDPEIRWAFEHGMISTENAIAPLNHYGYMDAFNYSCDESKGIDQIVADAATEFQKLFGYHSNTFVASCYVWNECLEKALRKQGVFSMQGSWYQWIPDEDTKGRLEKRKLHMGMRSQYQFYTVRNCLFEPALFDSIDNVSTCIRQIESAYRWGQPAIISSHRVNYMSRIDQNNREKHIELLDDLLTEILNRWPDVAFISSDQLANLYREKKDNEEGNRSRQ</sequence>
<evidence type="ECO:0000313" key="1">
    <source>
        <dbReference type="EMBL" id="EFQ08154.1"/>
    </source>
</evidence>
<accession>E2ZF34</accession>
<dbReference type="BioCyc" id="FCF748224-HMP:GTSS-1586-MONOMER"/>
<reference evidence="1 2" key="1">
    <citation type="submission" date="2010-08" db="EMBL/GenBank/DDBJ databases">
        <authorList>
            <person name="Weinstock G."/>
            <person name="Sodergren E."/>
            <person name="Clifton S."/>
            <person name="Fulton L."/>
            <person name="Fulton B."/>
            <person name="Courtney L."/>
            <person name="Fronick C."/>
            <person name="Harrison M."/>
            <person name="Strong C."/>
            <person name="Farmer C."/>
            <person name="Delahaunty K."/>
            <person name="Markovic C."/>
            <person name="Hall O."/>
            <person name="Minx P."/>
            <person name="Tomlinson C."/>
            <person name="Mitreva M."/>
            <person name="Hou S."/>
            <person name="Chen J."/>
            <person name="Wollam A."/>
            <person name="Pepin K.H."/>
            <person name="Johnson M."/>
            <person name="Bhonagiri V."/>
            <person name="Zhang X."/>
            <person name="Suruliraj S."/>
            <person name="Warren W."/>
            <person name="Chinwalla A."/>
            <person name="Mardis E.R."/>
            <person name="Wilson R.K."/>
        </authorList>
    </citation>
    <scope>NUCLEOTIDE SEQUENCE [LARGE SCALE GENOMIC DNA]</scope>
    <source>
        <strain evidence="1 2">KLE1255</strain>
    </source>
</reference>